<evidence type="ECO:0000259" key="9">
    <source>
        <dbReference type="PROSITE" id="PS50850"/>
    </source>
</evidence>
<feature type="transmembrane region" description="Helical" evidence="8">
    <location>
        <begin position="171"/>
        <end position="193"/>
    </location>
</feature>
<evidence type="ECO:0000313" key="10">
    <source>
        <dbReference type="EMBL" id="GEK72029.1"/>
    </source>
</evidence>
<feature type="transmembrane region" description="Helical" evidence="8">
    <location>
        <begin position="144"/>
        <end position="165"/>
    </location>
</feature>
<dbReference type="InterPro" id="IPR020846">
    <property type="entry name" value="MFS_dom"/>
</dbReference>
<dbReference type="RefSeq" id="WP_046079480.1">
    <property type="nucleotide sequence ID" value="NZ_BJUS01000003.1"/>
</dbReference>
<evidence type="ECO:0000256" key="6">
    <source>
        <dbReference type="ARBA" id="ARBA00022989"/>
    </source>
</evidence>
<dbReference type="NCBIfam" id="TIGR00711">
    <property type="entry name" value="efflux_EmrB"/>
    <property type="match status" value="1"/>
</dbReference>
<evidence type="ECO:0000256" key="7">
    <source>
        <dbReference type="ARBA" id="ARBA00023136"/>
    </source>
</evidence>
<feature type="transmembrane region" description="Helical" evidence="8">
    <location>
        <begin position="311"/>
        <end position="330"/>
    </location>
</feature>
<keyword evidence="11" id="KW-1185">Reference proteome</keyword>
<comment type="similarity">
    <text evidence="2">Belongs to the major facilitator superfamily. EmrB family.</text>
</comment>
<dbReference type="EMBL" id="BJUS01000003">
    <property type="protein sequence ID" value="GEK72029.1"/>
    <property type="molecule type" value="Genomic_DNA"/>
</dbReference>
<keyword evidence="5 8" id="KW-0812">Transmembrane</keyword>
<feature type="transmembrane region" description="Helical" evidence="8">
    <location>
        <begin position="84"/>
        <end position="102"/>
    </location>
</feature>
<feature type="transmembrane region" description="Helical" evidence="8">
    <location>
        <begin position="270"/>
        <end position="291"/>
    </location>
</feature>
<evidence type="ECO:0000256" key="8">
    <source>
        <dbReference type="SAM" id="Phobius"/>
    </source>
</evidence>
<organism evidence="10 11">
    <name type="scientific">Halomonas halophila</name>
    <dbReference type="NCBI Taxonomy" id="29573"/>
    <lineage>
        <taxon>Bacteria</taxon>
        <taxon>Pseudomonadati</taxon>
        <taxon>Pseudomonadota</taxon>
        <taxon>Gammaproteobacteria</taxon>
        <taxon>Oceanospirillales</taxon>
        <taxon>Halomonadaceae</taxon>
        <taxon>Halomonas</taxon>
    </lineage>
</organism>
<dbReference type="InterPro" id="IPR011701">
    <property type="entry name" value="MFS"/>
</dbReference>
<dbReference type="Pfam" id="PF07690">
    <property type="entry name" value="MFS_1"/>
    <property type="match status" value="1"/>
</dbReference>
<comment type="subcellular location">
    <subcellularLocation>
        <location evidence="1">Cell membrane</location>
        <topology evidence="1">Multi-pass membrane protein</topology>
    </subcellularLocation>
</comment>
<feature type="transmembrane region" description="Helical" evidence="8">
    <location>
        <begin position="361"/>
        <end position="381"/>
    </location>
</feature>
<proteinExistence type="inferred from homology"/>
<dbReference type="PANTHER" id="PTHR42718">
    <property type="entry name" value="MAJOR FACILITATOR SUPERFAMILY MULTIDRUG TRANSPORTER MFSC"/>
    <property type="match status" value="1"/>
</dbReference>
<comment type="caution">
    <text evidence="10">The sequence shown here is derived from an EMBL/GenBank/DDBJ whole genome shotgun (WGS) entry which is preliminary data.</text>
</comment>
<evidence type="ECO:0000313" key="11">
    <source>
        <dbReference type="Proteomes" id="UP000321121"/>
    </source>
</evidence>
<dbReference type="PANTHER" id="PTHR42718:SF9">
    <property type="entry name" value="MAJOR FACILITATOR SUPERFAMILY MULTIDRUG TRANSPORTER MFSC"/>
    <property type="match status" value="1"/>
</dbReference>
<feature type="transmembrane region" description="Helical" evidence="8">
    <location>
        <begin position="459"/>
        <end position="479"/>
    </location>
</feature>
<dbReference type="Gene3D" id="1.20.1720.10">
    <property type="entry name" value="Multidrug resistance protein D"/>
    <property type="match status" value="1"/>
</dbReference>
<feature type="transmembrane region" description="Helical" evidence="8">
    <location>
        <begin position="205"/>
        <end position="225"/>
    </location>
</feature>
<evidence type="ECO:0000256" key="5">
    <source>
        <dbReference type="ARBA" id="ARBA00022692"/>
    </source>
</evidence>
<feature type="domain" description="Major facilitator superfamily (MFS) profile" evidence="9">
    <location>
        <begin position="19"/>
        <end position="481"/>
    </location>
</feature>
<feature type="transmembrane region" description="Helical" evidence="8">
    <location>
        <begin position="402"/>
        <end position="423"/>
    </location>
</feature>
<reference evidence="10 11" key="1">
    <citation type="submission" date="2019-07" db="EMBL/GenBank/DDBJ databases">
        <title>Whole genome shotgun sequence of Halomonas halophila NBRC 102604.</title>
        <authorList>
            <person name="Hosoyama A."/>
            <person name="Uohara A."/>
            <person name="Ohji S."/>
            <person name="Ichikawa N."/>
        </authorList>
    </citation>
    <scope>NUCLEOTIDE SEQUENCE [LARGE SCALE GENOMIC DNA]</scope>
    <source>
        <strain evidence="10 11">NBRC 102604</strain>
    </source>
</reference>
<dbReference type="PROSITE" id="PS50850">
    <property type="entry name" value="MFS"/>
    <property type="match status" value="1"/>
</dbReference>
<evidence type="ECO:0000256" key="3">
    <source>
        <dbReference type="ARBA" id="ARBA00022448"/>
    </source>
</evidence>
<feature type="transmembrane region" description="Helical" evidence="8">
    <location>
        <begin position="57"/>
        <end position="77"/>
    </location>
</feature>
<protein>
    <submittedName>
        <fullName evidence="10">Multidrug MFS transporter</fullName>
    </submittedName>
</protein>
<dbReference type="Gene3D" id="1.20.1250.20">
    <property type="entry name" value="MFS general substrate transporter like domains"/>
    <property type="match status" value="1"/>
</dbReference>
<evidence type="ECO:0000256" key="2">
    <source>
        <dbReference type="ARBA" id="ARBA00008537"/>
    </source>
</evidence>
<keyword evidence="4" id="KW-1003">Cell membrane</keyword>
<dbReference type="InterPro" id="IPR004638">
    <property type="entry name" value="EmrB-like"/>
</dbReference>
<evidence type="ECO:0000256" key="4">
    <source>
        <dbReference type="ARBA" id="ARBA00022475"/>
    </source>
</evidence>
<sequence length="482" mass="51508">MTQRDRLHLRYGPRYRLWVTLTVMLGLVALGMSITIVNVAIPFISDDLGLSDAEAQWLSTGFLASTTVSLLVAPWLVHAVGQRATYAGLLLTFIAASILGGLGNGMAMLVAARVIQGAMTGLIRPLAMQVLFDVYPAEGRGMAVAMYGMCLGLPLTLATVIGGWLVEHLSWHYVFFVPLPICAAAVVMGGFFLPPREGRGPLPPFDWAGAGLLLAAVFALLTALSSGQRWGWSDPRIVGLALFSLLAGAAFVAWQRRCAQPLMDLSIFRYRLFVVGTLAMLLFGGTFYSVMYLLPQFVQSVLHFSPVTTGMIYLPSTAVLGVLVPLVGWLSDRHPPLWLTLPGLASTAYAVWRMAQMDAGTSFAALAGIMGIMAIGMAAFPPPTLANAIAALPARLTGYGSGMLNFVMQLGGALGTAGLVILLEHQTGVHGRQIASSGAPSDAVSPDGWASILAYQDGFWWLVISLMIIIVPTLLVSHWRHD</sequence>
<accession>A0ABQ0U0G6</accession>
<dbReference type="SUPFAM" id="SSF103473">
    <property type="entry name" value="MFS general substrate transporter"/>
    <property type="match status" value="1"/>
</dbReference>
<keyword evidence="3" id="KW-0813">Transport</keyword>
<feature type="transmembrane region" description="Helical" evidence="8">
    <location>
        <begin position="21"/>
        <end position="45"/>
    </location>
</feature>
<keyword evidence="6 8" id="KW-1133">Transmembrane helix</keyword>
<dbReference type="Proteomes" id="UP000321121">
    <property type="component" value="Unassembled WGS sequence"/>
</dbReference>
<dbReference type="InterPro" id="IPR036259">
    <property type="entry name" value="MFS_trans_sf"/>
</dbReference>
<keyword evidence="7 8" id="KW-0472">Membrane</keyword>
<gene>
    <name evidence="10" type="ORF">HHA04nite_05730</name>
</gene>
<name>A0ABQ0U0G6_9GAMM</name>
<evidence type="ECO:0000256" key="1">
    <source>
        <dbReference type="ARBA" id="ARBA00004651"/>
    </source>
</evidence>